<protein>
    <recommendedName>
        <fullName evidence="5">Secreted antigen 1</fullName>
    </recommendedName>
</protein>
<accession>A0AAD8PDF9</accession>
<feature type="chain" id="PRO_5042130421" description="Secreted antigen 1" evidence="2">
    <location>
        <begin position="27"/>
        <end position="670"/>
    </location>
</feature>
<evidence type="ECO:0000313" key="3">
    <source>
        <dbReference type="EMBL" id="KAK1442081.1"/>
    </source>
</evidence>
<feature type="compositionally biased region" description="Low complexity" evidence="1">
    <location>
        <begin position="593"/>
        <end position="608"/>
    </location>
</feature>
<reference evidence="3" key="1">
    <citation type="submission" date="2023-08" db="EMBL/GenBank/DDBJ databases">
        <title>Draft sequence of the Babesia gibsoni genome.</title>
        <authorList>
            <person name="Yamagishi J.Y."/>
            <person name="Xuan X.X."/>
        </authorList>
    </citation>
    <scope>NUCLEOTIDE SEQUENCE</scope>
    <source>
        <strain evidence="3">Azabu</strain>
    </source>
</reference>
<keyword evidence="4" id="KW-1185">Reference proteome</keyword>
<feature type="compositionally biased region" description="Basic and acidic residues" evidence="1">
    <location>
        <begin position="610"/>
        <end position="624"/>
    </location>
</feature>
<organism evidence="3 4">
    <name type="scientific">Babesia gibsoni</name>
    <dbReference type="NCBI Taxonomy" id="33632"/>
    <lineage>
        <taxon>Eukaryota</taxon>
        <taxon>Sar</taxon>
        <taxon>Alveolata</taxon>
        <taxon>Apicomplexa</taxon>
        <taxon>Aconoidasida</taxon>
        <taxon>Piroplasmida</taxon>
        <taxon>Babesiidae</taxon>
        <taxon>Babesia</taxon>
    </lineage>
</organism>
<evidence type="ECO:0000256" key="2">
    <source>
        <dbReference type="SAM" id="SignalP"/>
    </source>
</evidence>
<evidence type="ECO:0008006" key="5">
    <source>
        <dbReference type="Google" id="ProtNLM"/>
    </source>
</evidence>
<evidence type="ECO:0000256" key="1">
    <source>
        <dbReference type="SAM" id="MobiDB-lite"/>
    </source>
</evidence>
<evidence type="ECO:0000313" key="4">
    <source>
        <dbReference type="Proteomes" id="UP001230268"/>
    </source>
</evidence>
<feature type="compositionally biased region" description="Acidic residues" evidence="1">
    <location>
        <begin position="521"/>
        <end position="535"/>
    </location>
</feature>
<dbReference type="AlphaFoldDB" id="A0AAD8PDF9"/>
<feature type="signal peptide" evidence="2">
    <location>
        <begin position="1"/>
        <end position="26"/>
    </location>
</feature>
<comment type="caution">
    <text evidence="3">The sequence shown here is derived from an EMBL/GenBank/DDBJ whole genome shotgun (WGS) entry which is preliminary data.</text>
</comment>
<gene>
    <name evidence="3" type="ORF">BgAZ_401110</name>
</gene>
<sequence length="670" mass="73323">MEGLVIIRLVALWSLAVNATIPLVQGMTEGTVNTESLKPETVKDAVDLLGKLATDATLKEKFIDGMARKVKEYLDIDDSHDNGYKKKLEKLLDGTATLRTHLLANPDKFGKYASLDGPGASAVVETSPYWLPLLHSEFWFVFFLTTSDGFGIGGSQWSNNFFGSGHTDTKIHKWLTDKLDVKLNIYTMRKGYTDDDLKSGGRATAHFSGHLGIEYYYAGPLTCAQHGLFLLSTNTFYHSNLASVLVFMAEFCRDIKEDKFAEAKNEKYKNIKEACNKLSDNIDSLHKIIWPLHNPEGLTEMEDDDEEGVNRRNKGALNETYKGKLRSDKFDSYVTYMKDNIIKISQLLKQMHSDAAEWSVETLTSGQSHGSFKYGYIFKDNKWDTALYYTVKPYIVKLLDVNTKGSLYSLLECLDSEAAKAGKESMTTIYNILTGKRQASETIRRVAKRGVNPKGGTGTESTSEVTRRTHSEQEQESASGSTKEDVGSNGVPGASGSVNSVAKGPTSGENGVGDVYKATEEEKEGDDGASEEVASEGEKGTKERTSEEPAETPKGETPTKSKSENDPRGINGDNIRLKLARSAEGTEEAVPESPTSATPAVSASTNANEDPAKTGEASHDDQTPQKRRTHSQGDNAPKAIREEAELPSESSFSGIHACGILIVTCIFTVV</sequence>
<feature type="region of interest" description="Disordered" evidence="1">
    <location>
        <begin position="445"/>
        <end position="651"/>
    </location>
</feature>
<dbReference type="EMBL" id="JAVEPI010000004">
    <property type="protein sequence ID" value="KAK1442081.1"/>
    <property type="molecule type" value="Genomic_DNA"/>
</dbReference>
<keyword evidence="2" id="KW-0732">Signal</keyword>
<dbReference type="Proteomes" id="UP001230268">
    <property type="component" value="Unassembled WGS sequence"/>
</dbReference>
<proteinExistence type="predicted"/>
<feature type="compositionally biased region" description="Basic and acidic residues" evidence="1">
    <location>
        <begin position="536"/>
        <end position="567"/>
    </location>
</feature>
<name>A0AAD8PDF9_BABGI</name>